<dbReference type="EMBL" id="DTKJ01000060">
    <property type="protein sequence ID" value="HGZ12390.1"/>
    <property type="molecule type" value="Genomic_DNA"/>
</dbReference>
<dbReference type="InterPro" id="IPR051450">
    <property type="entry name" value="Gfo/Idh/MocA_Oxidoreductases"/>
</dbReference>
<sequence>MTPPLKVGVIGVGYLGRFHAQKFASLPETRLVGVADLIQERSQEVARSLNTEAFSDYRLLFPLVEAVSVAVPTKDHYQVVRAALEAGLHVLVEKPIAATVAEADELVALADRHQRLLMVGHLERFNRAMAELKARATQPRFIESHRLGPFKERGTDVDVVLDLMIHDLDHVLNLVSSPITEVRAAGVSVLTSTVDLANVRLEFADDCIANLTASRMSFKSMRRFRLFQPDSYLAVDFEAQELTIASRQEGAQGPIPGVVLKVQRFPQEDVLLKEIQAFVHAVQNGLTAPVSGQAGRNALKLAEDILNTMRRARV</sequence>
<dbReference type="InterPro" id="IPR036291">
    <property type="entry name" value="NAD(P)-bd_dom_sf"/>
</dbReference>
<organism evidence="3">
    <name type="scientific">Desulfobacca acetoxidans</name>
    <dbReference type="NCBI Taxonomy" id="60893"/>
    <lineage>
        <taxon>Bacteria</taxon>
        <taxon>Pseudomonadati</taxon>
        <taxon>Thermodesulfobacteriota</taxon>
        <taxon>Desulfobaccia</taxon>
        <taxon>Desulfobaccales</taxon>
        <taxon>Desulfobaccaceae</taxon>
        <taxon>Desulfobacca</taxon>
    </lineage>
</organism>
<evidence type="ECO:0000259" key="2">
    <source>
        <dbReference type="Pfam" id="PF22725"/>
    </source>
</evidence>
<proteinExistence type="predicted"/>
<reference evidence="3" key="1">
    <citation type="journal article" date="2020" name="mSystems">
        <title>Genome- and Community-Level Interaction Insights into Carbon Utilization and Element Cycling Functions of Hydrothermarchaeota in Hydrothermal Sediment.</title>
        <authorList>
            <person name="Zhou Z."/>
            <person name="Liu Y."/>
            <person name="Xu W."/>
            <person name="Pan J."/>
            <person name="Luo Z.H."/>
            <person name="Li M."/>
        </authorList>
    </citation>
    <scope>NUCLEOTIDE SEQUENCE [LARGE SCALE GENOMIC DNA]</scope>
    <source>
        <strain evidence="3">SpSt-853</strain>
    </source>
</reference>
<feature type="domain" description="GFO/IDH/MocA-like oxidoreductase" evidence="2">
    <location>
        <begin position="154"/>
        <end position="225"/>
    </location>
</feature>
<dbReference type="Gene3D" id="3.30.360.10">
    <property type="entry name" value="Dihydrodipicolinate Reductase, domain 2"/>
    <property type="match status" value="1"/>
</dbReference>
<dbReference type="Gene3D" id="3.40.50.720">
    <property type="entry name" value="NAD(P)-binding Rossmann-like Domain"/>
    <property type="match status" value="1"/>
</dbReference>
<dbReference type="SUPFAM" id="SSF51735">
    <property type="entry name" value="NAD(P)-binding Rossmann-fold domains"/>
    <property type="match status" value="1"/>
</dbReference>
<accession>A0A7C5AMH0</accession>
<dbReference type="SUPFAM" id="SSF55347">
    <property type="entry name" value="Glyceraldehyde-3-phosphate dehydrogenase-like, C-terminal domain"/>
    <property type="match status" value="1"/>
</dbReference>
<dbReference type="InterPro" id="IPR055170">
    <property type="entry name" value="GFO_IDH_MocA-like_dom"/>
</dbReference>
<evidence type="ECO:0000313" key="3">
    <source>
        <dbReference type="EMBL" id="HGZ12390.1"/>
    </source>
</evidence>
<dbReference type="AlphaFoldDB" id="A0A7C5AMH0"/>
<protein>
    <submittedName>
        <fullName evidence="3">Gfo/Idh/MocA family oxidoreductase</fullName>
    </submittedName>
</protein>
<dbReference type="PANTHER" id="PTHR43377">
    <property type="entry name" value="BILIVERDIN REDUCTASE A"/>
    <property type="match status" value="1"/>
</dbReference>
<evidence type="ECO:0000259" key="1">
    <source>
        <dbReference type="Pfam" id="PF01408"/>
    </source>
</evidence>
<dbReference type="Pfam" id="PF22725">
    <property type="entry name" value="GFO_IDH_MocA_C3"/>
    <property type="match status" value="1"/>
</dbReference>
<dbReference type="InterPro" id="IPR000683">
    <property type="entry name" value="Gfo/Idh/MocA-like_OxRdtase_N"/>
</dbReference>
<gene>
    <name evidence="3" type="ORF">ENW48_09235</name>
</gene>
<dbReference type="PANTHER" id="PTHR43377:SF1">
    <property type="entry name" value="BILIVERDIN REDUCTASE A"/>
    <property type="match status" value="1"/>
</dbReference>
<dbReference type="Pfam" id="PF01408">
    <property type="entry name" value="GFO_IDH_MocA"/>
    <property type="match status" value="1"/>
</dbReference>
<dbReference type="GO" id="GO:0000166">
    <property type="term" value="F:nucleotide binding"/>
    <property type="evidence" value="ECO:0007669"/>
    <property type="project" value="InterPro"/>
</dbReference>
<feature type="domain" description="Gfo/Idh/MocA-like oxidoreductase N-terminal" evidence="1">
    <location>
        <begin position="5"/>
        <end position="121"/>
    </location>
</feature>
<name>A0A7C5AMH0_9BACT</name>
<comment type="caution">
    <text evidence="3">The sequence shown here is derived from an EMBL/GenBank/DDBJ whole genome shotgun (WGS) entry which is preliminary data.</text>
</comment>